<dbReference type="Proteomes" id="UP000465866">
    <property type="component" value="Chromosome"/>
</dbReference>
<name>A0A7I7L182_9MYCO</name>
<evidence type="ECO:0000313" key="3">
    <source>
        <dbReference type="EMBL" id="BBX47883.1"/>
    </source>
</evidence>
<dbReference type="AlphaFoldDB" id="A0A7I7L182"/>
<reference evidence="3 4" key="1">
    <citation type="journal article" date="2019" name="Emerg. Microbes Infect.">
        <title>Comprehensive subspecies identification of 175 nontuberculous mycobacteria species based on 7547 genomic profiles.</title>
        <authorList>
            <person name="Matsumoto Y."/>
            <person name="Kinjo T."/>
            <person name="Motooka D."/>
            <person name="Nabeya D."/>
            <person name="Jung N."/>
            <person name="Uechi K."/>
            <person name="Horii T."/>
            <person name="Iida T."/>
            <person name="Fujita J."/>
            <person name="Nakamura S."/>
        </authorList>
    </citation>
    <scope>NUCLEOTIDE SEQUENCE [LARGE SCALE GENOMIC DNA]</scope>
    <source>
        <strain evidence="3 4">JCM 12404</strain>
    </source>
</reference>
<proteinExistence type="predicted"/>
<protein>
    <recommendedName>
        <fullName evidence="5">Transmembrane protein</fullName>
    </recommendedName>
</protein>
<dbReference type="InterPro" id="IPR036259">
    <property type="entry name" value="MFS_trans_sf"/>
</dbReference>
<evidence type="ECO:0000313" key="4">
    <source>
        <dbReference type="Proteomes" id="UP000465866"/>
    </source>
</evidence>
<sequence length="183" mass="20486">MAETERLDTESMPLTERYTPTFDTGVHQKVEPELIEPEPPAPRRRWWHRRSDPARTESPAEVPSTDDLPVTDHHHYVKWWQFILVLLAVWIPAGGIGAGLFYWWSHDSSRHKTAVVFVVLVFVVVSAVAGLMLAMVSDRPLVSALAIAMISAVFAAVVCAGPAYGKFYCEHSQRPCLMGVLPH</sequence>
<keyword evidence="2" id="KW-0472">Membrane</keyword>
<feature type="transmembrane region" description="Helical" evidence="2">
    <location>
        <begin position="141"/>
        <end position="164"/>
    </location>
</feature>
<dbReference type="KEGG" id="mcoo:MCOO_38980"/>
<feature type="transmembrane region" description="Helical" evidence="2">
    <location>
        <begin position="79"/>
        <end position="103"/>
    </location>
</feature>
<keyword evidence="4" id="KW-1185">Reference proteome</keyword>
<evidence type="ECO:0008006" key="5">
    <source>
        <dbReference type="Google" id="ProtNLM"/>
    </source>
</evidence>
<gene>
    <name evidence="3" type="ORF">MCOO_38980</name>
</gene>
<evidence type="ECO:0000256" key="2">
    <source>
        <dbReference type="SAM" id="Phobius"/>
    </source>
</evidence>
<keyword evidence="2" id="KW-0812">Transmembrane</keyword>
<accession>A0A7I7L182</accession>
<keyword evidence="2" id="KW-1133">Transmembrane helix</keyword>
<evidence type="ECO:0000256" key="1">
    <source>
        <dbReference type="SAM" id="MobiDB-lite"/>
    </source>
</evidence>
<dbReference type="EMBL" id="AP022569">
    <property type="protein sequence ID" value="BBX47883.1"/>
    <property type="molecule type" value="Genomic_DNA"/>
</dbReference>
<dbReference type="SUPFAM" id="SSF103473">
    <property type="entry name" value="MFS general substrate transporter"/>
    <property type="match status" value="1"/>
</dbReference>
<organism evidence="3 4">
    <name type="scientific">Mycobacterium cookii</name>
    <dbReference type="NCBI Taxonomy" id="1775"/>
    <lineage>
        <taxon>Bacteria</taxon>
        <taxon>Bacillati</taxon>
        <taxon>Actinomycetota</taxon>
        <taxon>Actinomycetes</taxon>
        <taxon>Mycobacteriales</taxon>
        <taxon>Mycobacteriaceae</taxon>
        <taxon>Mycobacterium</taxon>
    </lineage>
</organism>
<dbReference type="RefSeq" id="WP_232064695.1">
    <property type="nucleotide sequence ID" value="NZ_AP022569.1"/>
</dbReference>
<feature type="transmembrane region" description="Helical" evidence="2">
    <location>
        <begin position="115"/>
        <end position="135"/>
    </location>
</feature>
<feature type="region of interest" description="Disordered" evidence="1">
    <location>
        <begin position="1"/>
        <end position="66"/>
    </location>
</feature>